<dbReference type="Proteomes" id="UP000697995">
    <property type="component" value="Unassembled WGS sequence"/>
</dbReference>
<dbReference type="InterPro" id="IPR004360">
    <property type="entry name" value="Glyas_Fos-R_dOase_dom"/>
</dbReference>
<dbReference type="SUPFAM" id="SSF54593">
    <property type="entry name" value="Glyoxalase/Bleomycin resistance protein/Dihydroxybiphenyl dioxygenase"/>
    <property type="match status" value="1"/>
</dbReference>
<comment type="caution">
    <text evidence="2">The sequence shown here is derived from an EMBL/GenBank/DDBJ whole genome shotgun (WGS) entry which is preliminary data.</text>
</comment>
<organism evidence="2 3">
    <name type="scientific">Paracraurococcus ruber</name>
    <dbReference type="NCBI Taxonomy" id="77675"/>
    <lineage>
        <taxon>Bacteria</taxon>
        <taxon>Pseudomonadati</taxon>
        <taxon>Pseudomonadota</taxon>
        <taxon>Alphaproteobacteria</taxon>
        <taxon>Acetobacterales</taxon>
        <taxon>Roseomonadaceae</taxon>
        <taxon>Paracraurococcus</taxon>
    </lineage>
</organism>
<evidence type="ECO:0000259" key="1">
    <source>
        <dbReference type="PROSITE" id="PS51819"/>
    </source>
</evidence>
<dbReference type="RefSeq" id="WP_133219431.1">
    <property type="nucleotide sequence ID" value="NZ_NRSG01000036.1"/>
</dbReference>
<proteinExistence type="predicted"/>
<evidence type="ECO:0000313" key="2">
    <source>
        <dbReference type="EMBL" id="MBK1658035.1"/>
    </source>
</evidence>
<dbReference type="PROSITE" id="PS51819">
    <property type="entry name" value="VOC"/>
    <property type="match status" value="1"/>
</dbReference>
<accession>A0ABS1CU67</accession>
<sequence>MKRLHVNLAVADLDATIRFYSGLFGAPPTVVKPDYAKWMLEDPRVNFAVSTKGVGGCGGRRPGLDHLGIQVEDRAELTEVYGRMRAADAPVLEQGAVTCCYAASEKSWINDPQGIAWEAFLTTGEATVYGDGGLAAPGGVRLAGSGAAVLPAAAAACCAPAGEGAA</sequence>
<reference evidence="2 3" key="1">
    <citation type="journal article" date="2020" name="Microorganisms">
        <title>Osmotic Adaptation and Compatible Solute Biosynthesis of Phototrophic Bacteria as Revealed from Genome Analyses.</title>
        <authorList>
            <person name="Imhoff J.F."/>
            <person name="Rahn T."/>
            <person name="Kunzel S."/>
            <person name="Keller A."/>
            <person name="Neulinger S.C."/>
        </authorList>
    </citation>
    <scope>NUCLEOTIDE SEQUENCE [LARGE SCALE GENOMIC DNA]</scope>
    <source>
        <strain evidence="2 3">DSM 15382</strain>
    </source>
</reference>
<dbReference type="Pfam" id="PF00903">
    <property type="entry name" value="Glyoxalase"/>
    <property type="match status" value="1"/>
</dbReference>
<feature type="domain" description="VOC" evidence="1">
    <location>
        <begin position="2"/>
        <end position="122"/>
    </location>
</feature>
<dbReference type="EMBL" id="NRSG01000036">
    <property type="protein sequence ID" value="MBK1658035.1"/>
    <property type="molecule type" value="Genomic_DNA"/>
</dbReference>
<keyword evidence="3" id="KW-1185">Reference proteome</keyword>
<dbReference type="PANTHER" id="PTHR41294">
    <property type="entry name" value="CADMIUM-INDUCED PROTEIN CADI"/>
    <property type="match status" value="1"/>
</dbReference>
<evidence type="ECO:0000313" key="3">
    <source>
        <dbReference type="Proteomes" id="UP000697995"/>
    </source>
</evidence>
<dbReference type="InterPro" id="IPR029068">
    <property type="entry name" value="Glyas_Bleomycin-R_OHBP_Dase"/>
</dbReference>
<dbReference type="PANTHER" id="PTHR41294:SF1">
    <property type="entry name" value="CADMIUM-INDUCED PROTEIN CADI"/>
    <property type="match status" value="1"/>
</dbReference>
<protein>
    <submittedName>
        <fullName evidence="2">Glyoxalase/bleomycin resistance/dioxygenase family protein</fullName>
    </submittedName>
</protein>
<gene>
    <name evidence="2" type="ORF">CKO45_07305</name>
</gene>
<dbReference type="InterPro" id="IPR052393">
    <property type="entry name" value="Cadmium-induced_rsp"/>
</dbReference>
<dbReference type="Gene3D" id="3.10.180.10">
    <property type="entry name" value="2,3-Dihydroxybiphenyl 1,2-Dioxygenase, domain 1"/>
    <property type="match status" value="1"/>
</dbReference>
<dbReference type="InterPro" id="IPR037523">
    <property type="entry name" value="VOC_core"/>
</dbReference>
<name>A0ABS1CU67_9PROT</name>